<dbReference type="AlphaFoldDB" id="A0A9W7CTH7"/>
<dbReference type="Proteomes" id="UP001165121">
    <property type="component" value="Unassembled WGS sequence"/>
</dbReference>
<dbReference type="EMBL" id="BSXT01001069">
    <property type="protein sequence ID" value="GMF38041.1"/>
    <property type="molecule type" value="Genomic_DNA"/>
</dbReference>
<accession>A0A9W7CTH7</accession>
<protein>
    <submittedName>
        <fullName evidence="2">Unnamed protein product</fullName>
    </submittedName>
</protein>
<evidence type="ECO:0000256" key="1">
    <source>
        <dbReference type="SAM" id="MobiDB-lite"/>
    </source>
</evidence>
<dbReference type="OrthoDB" id="88848at2759"/>
<feature type="region of interest" description="Disordered" evidence="1">
    <location>
        <begin position="140"/>
        <end position="164"/>
    </location>
</feature>
<gene>
    <name evidence="2" type="ORF">Pfra01_001082900</name>
</gene>
<evidence type="ECO:0000313" key="3">
    <source>
        <dbReference type="Proteomes" id="UP001165121"/>
    </source>
</evidence>
<comment type="caution">
    <text evidence="2">The sequence shown here is derived from an EMBL/GenBank/DDBJ whole genome shotgun (WGS) entry which is preliminary data.</text>
</comment>
<organism evidence="2 3">
    <name type="scientific">Phytophthora fragariaefolia</name>
    <dbReference type="NCBI Taxonomy" id="1490495"/>
    <lineage>
        <taxon>Eukaryota</taxon>
        <taxon>Sar</taxon>
        <taxon>Stramenopiles</taxon>
        <taxon>Oomycota</taxon>
        <taxon>Peronosporomycetes</taxon>
        <taxon>Peronosporales</taxon>
        <taxon>Peronosporaceae</taxon>
        <taxon>Phytophthora</taxon>
    </lineage>
</organism>
<feature type="region of interest" description="Disordered" evidence="1">
    <location>
        <begin position="41"/>
        <end position="81"/>
    </location>
</feature>
<reference evidence="2" key="1">
    <citation type="submission" date="2023-04" db="EMBL/GenBank/DDBJ databases">
        <title>Phytophthora fragariaefolia NBRC 109709.</title>
        <authorList>
            <person name="Ichikawa N."/>
            <person name="Sato H."/>
            <person name="Tonouchi N."/>
        </authorList>
    </citation>
    <scope>NUCLEOTIDE SEQUENCE</scope>
    <source>
        <strain evidence="2">NBRC 109709</strain>
    </source>
</reference>
<evidence type="ECO:0000313" key="2">
    <source>
        <dbReference type="EMBL" id="GMF38041.1"/>
    </source>
</evidence>
<keyword evidence="3" id="KW-1185">Reference proteome</keyword>
<proteinExistence type="predicted"/>
<name>A0A9W7CTH7_9STRA</name>
<sequence length="164" mass="17989">MCTVRKLSNGPEKRTGCFCFVEKPTAFVVSLQRTPDTKVSAEFPSGAELDGKTKSRRRASREEGARLPKNMANPSASITRPGELRDNIVRLECPHELPEADWDGPIYARLREARYIQPGHESSFVVDDSSRRPGISHCRYDSNETSAPSAEDMGAGGLANVAIP</sequence>